<reference evidence="2" key="2">
    <citation type="journal article" date="2024" name="Plant">
        <title>Genomic evolution and insights into agronomic trait innovations of Sesamum species.</title>
        <authorList>
            <person name="Miao H."/>
            <person name="Wang L."/>
            <person name="Qu L."/>
            <person name="Liu H."/>
            <person name="Sun Y."/>
            <person name="Le M."/>
            <person name="Wang Q."/>
            <person name="Wei S."/>
            <person name="Zheng Y."/>
            <person name="Lin W."/>
            <person name="Duan Y."/>
            <person name="Cao H."/>
            <person name="Xiong S."/>
            <person name="Wang X."/>
            <person name="Wei L."/>
            <person name="Li C."/>
            <person name="Ma Q."/>
            <person name="Ju M."/>
            <person name="Zhao R."/>
            <person name="Li G."/>
            <person name="Mu C."/>
            <person name="Tian Q."/>
            <person name="Mei H."/>
            <person name="Zhang T."/>
            <person name="Gao T."/>
            <person name="Zhang H."/>
        </authorList>
    </citation>
    <scope>NUCLEOTIDE SEQUENCE</scope>
    <source>
        <strain evidence="2">G02</strain>
    </source>
</reference>
<proteinExistence type="predicted"/>
<feature type="region of interest" description="Disordered" evidence="1">
    <location>
        <begin position="23"/>
        <end position="66"/>
    </location>
</feature>
<evidence type="ECO:0000256" key="1">
    <source>
        <dbReference type="SAM" id="MobiDB-lite"/>
    </source>
</evidence>
<dbReference type="EMBL" id="JACGWJ010000013">
    <property type="protein sequence ID" value="KAL0377764.1"/>
    <property type="molecule type" value="Genomic_DNA"/>
</dbReference>
<gene>
    <name evidence="2" type="ORF">Sradi_3081900</name>
</gene>
<accession>A0AAW2RCI6</accession>
<name>A0AAW2RCI6_SESRA</name>
<evidence type="ECO:0000313" key="2">
    <source>
        <dbReference type="EMBL" id="KAL0377764.1"/>
    </source>
</evidence>
<sequence>MGNMTQVILIYDAASAVPIGRRPTSAARPLCEGITPGSRGDTPRPFGRGEGPATFVVGEGPSRPLQ</sequence>
<organism evidence="2">
    <name type="scientific">Sesamum radiatum</name>
    <name type="common">Black benniseed</name>
    <dbReference type="NCBI Taxonomy" id="300843"/>
    <lineage>
        <taxon>Eukaryota</taxon>
        <taxon>Viridiplantae</taxon>
        <taxon>Streptophyta</taxon>
        <taxon>Embryophyta</taxon>
        <taxon>Tracheophyta</taxon>
        <taxon>Spermatophyta</taxon>
        <taxon>Magnoliopsida</taxon>
        <taxon>eudicotyledons</taxon>
        <taxon>Gunneridae</taxon>
        <taxon>Pentapetalae</taxon>
        <taxon>asterids</taxon>
        <taxon>lamiids</taxon>
        <taxon>Lamiales</taxon>
        <taxon>Pedaliaceae</taxon>
        <taxon>Sesamum</taxon>
    </lineage>
</organism>
<comment type="caution">
    <text evidence="2">The sequence shown here is derived from an EMBL/GenBank/DDBJ whole genome shotgun (WGS) entry which is preliminary data.</text>
</comment>
<protein>
    <submittedName>
        <fullName evidence="2">Uncharacterized protein</fullName>
    </submittedName>
</protein>
<dbReference type="AlphaFoldDB" id="A0AAW2RCI6"/>
<reference evidence="2" key="1">
    <citation type="submission" date="2020-06" db="EMBL/GenBank/DDBJ databases">
        <authorList>
            <person name="Li T."/>
            <person name="Hu X."/>
            <person name="Zhang T."/>
            <person name="Song X."/>
            <person name="Zhang H."/>
            <person name="Dai N."/>
            <person name="Sheng W."/>
            <person name="Hou X."/>
            <person name="Wei L."/>
        </authorList>
    </citation>
    <scope>NUCLEOTIDE SEQUENCE</scope>
    <source>
        <strain evidence="2">G02</strain>
        <tissue evidence="2">Leaf</tissue>
    </source>
</reference>